<dbReference type="SUPFAM" id="SSF52777">
    <property type="entry name" value="CoA-dependent acyltransferases"/>
    <property type="match status" value="1"/>
</dbReference>
<dbReference type="PANTHER" id="PTHR22589">
    <property type="entry name" value="CARNITINE O-ACYLTRANSFERASE"/>
    <property type="match status" value="1"/>
</dbReference>
<gene>
    <name evidence="2" type="ORF">PACLA_8A017984</name>
</gene>
<dbReference type="InterPro" id="IPR023213">
    <property type="entry name" value="CAT-like_dom_sf"/>
</dbReference>
<evidence type="ECO:0000313" key="2">
    <source>
        <dbReference type="EMBL" id="CAB4039178.1"/>
    </source>
</evidence>
<dbReference type="Gene3D" id="3.30.559.10">
    <property type="entry name" value="Chloramphenicol acetyltransferase-like domain"/>
    <property type="match status" value="1"/>
</dbReference>
<dbReference type="GO" id="GO:0005777">
    <property type="term" value="C:peroxisome"/>
    <property type="evidence" value="ECO:0007669"/>
    <property type="project" value="TreeGrafter"/>
</dbReference>
<protein>
    <submittedName>
        <fullName evidence="2">Peroxisomal carnitine O-octanoyltransferase</fullName>
    </submittedName>
</protein>
<organism evidence="2 3">
    <name type="scientific">Paramuricea clavata</name>
    <name type="common">Red gorgonian</name>
    <name type="synonym">Violescent sea-whip</name>
    <dbReference type="NCBI Taxonomy" id="317549"/>
    <lineage>
        <taxon>Eukaryota</taxon>
        <taxon>Metazoa</taxon>
        <taxon>Cnidaria</taxon>
        <taxon>Anthozoa</taxon>
        <taxon>Octocorallia</taxon>
        <taxon>Malacalcyonacea</taxon>
        <taxon>Plexauridae</taxon>
        <taxon>Paramuricea</taxon>
    </lineage>
</organism>
<proteinExistence type="inferred from homology"/>
<name>A0A6S7K6I8_PARCT</name>
<comment type="similarity">
    <text evidence="1">Belongs to the carnitine/choline acetyltransferase family.</text>
</comment>
<dbReference type="EMBL" id="CACRXK020025038">
    <property type="protein sequence ID" value="CAB4039178.1"/>
    <property type="molecule type" value="Genomic_DNA"/>
</dbReference>
<evidence type="ECO:0000313" key="3">
    <source>
        <dbReference type="Proteomes" id="UP001152795"/>
    </source>
</evidence>
<dbReference type="OrthoDB" id="240216at2759"/>
<feature type="non-terminal residue" evidence="2">
    <location>
        <position position="1"/>
    </location>
</feature>
<dbReference type="AlphaFoldDB" id="A0A6S7K6I8"/>
<sequence length="134" mass="14538">MLAIFHSSGRAPWLKDLLKSVHKDVEITGADGKCLSREVSPSLRRCPHAAGIDRHLLGLKILAEKSGLPTPEIFTDPAWTKSGGDGNYILSTSLVGYIPVFGVTWPMVEDGYGTFYSIQDNRINVSVSAYGSSK</sequence>
<accession>A0A6S7K6I8</accession>
<reference evidence="2" key="1">
    <citation type="submission" date="2020-04" db="EMBL/GenBank/DDBJ databases">
        <authorList>
            <person name="Alioto T."/>
            <person name="Alioto T."/>
            <person name="Gomez Garrido J."/>
        </authorList>
    </citation>
    <scope>NUCLEOTIDE SEQUENCE</scope>
    <source>
        <strain evidence="2">A484AB</strain>
    </source>
</reference>
<dbReference type="Proteomes" id="UP001152795">
    <property type="component" value="Unassembled WGS sequence"/>
</dbReference>
<dbReference type="GO" id="GO:0008458">
    <property type="term" value="F:carnitine O-octanoyltransferase activity"/>
    <property type="evidence" value="ECO:0007669"/>
    <property type="project" value="TreeGrafter"/>
</dbReference>
<comment type="caution">
    <text evidence="2">The sequence shown here is derived from an EMBL/GenBank/DDBJ whole genome shotgun (WGS) entry which is preliminary data.</text>
</comment>
<evidence type="ECO:0000256" key="1">
    <source>
        <dbReference type="ARBA" id="ARBA00005232"/>
    </source>
</evidence>
<dbReference type="InterPro" id="IPR000542">
    <property type="entry name" value="Carn_acyl_trans"/>
</dbReference>
<dbReference type="Pfam" id="PF00755">
    <property type="entry name" value="Carn_acyltransf"/>
    <property type="match status" value="1"/>
</dbReference>
<keyword evidence="3" id="KW-1185">Reference proteome</keyword>
<dbReference type="PANTHER" id="PTHR22589:SF67">
    <property type="entry name" value="PEROXISOMAL CARNITINE O-OCTANOYLTRANSFERASE"/>
    <property type="match status" value="1"/>
</dbReference>
<dbReference type="InterPro" id="IPR039551">
    <property type="entry name" value="Cho/carn_acyl_trans"/>
</dbReference>